<dbReference type="InterPro" id="IPR037171">
    <property type="entry name" value="NagB/RpiA_transferase-like"/>
</dbReference>
<organism evidence="7 8">
    <name type="scientific">Enterovibrio nigricans DSM 22720</name>
    <dbReference type="NCBI Taxonomy" id="1121868"/>
    <lineage>
        <taxon>Bacteria</taxon>
        <taxon>Pseudomonadati</taxon>
        <taxon>Pseudomonadota</taxon>
        <taxon>Gammaproteobacteria</taxon>
        <taxon>Vibrionales</taxon>
        <taxon>Vibrionaceae</taxon>
        <taxon>Enterovibrio</taxon>
    </lineage>
</organism>
<dbReference type="InterPro" id="IPR007324">
    <property type="entry name" value="Sugar-bd_dom_put"/>
</dbReference>
<dbReference type="Gene3D" id="3.40.50.1360">
    <property type="match status" value="1"/>
</dbReference>
<name>A0A1T4UCE6_9GAMM</name>
<dbReference type="AlphaFoldDB" id="A0A1T4UCE6"/>
<keyword evidence="5" id="KW-0804">Transcription</keyword>
<keyword evidence="8" id="KW-1185">Reference proteome</keyword>
<dbReference type="PROSITE" id="PS01036">
    <property type="entry name" value="HSP70_3"/>
    <property type="match status" value="1"/>
</dbReference>
<dbReference type="InterPro" id="IPR036388">
    <property type="entry name" value="WH-like_DNA-bd_sf"/>
</dbReference>
<protein>
    <submittedName>
        <fullName evidence="7">DNA-binding transcriptional regulator LsrR, DeoR family</fullName>
    </submittedName>
</protein>
<comment type="similarity">
    <text evidence="2">Belongs to the SorC transcriptional regulatory family.</text>
</comment>
<keyword evidence="4 7" id="KW-0238">DNA-binding</keyword>
<keyword evidence="3" id="KW-0805">Transcription regulation</keyword>
<dbReference type="GO" id="GO:0030246">
    <property type="term" value="F:carbohydrate binding"/>
    <property type="evidence" value="ECO:0007669"/>
    <property type="project" value="InterPro"/>
</dbReference>
<dbReference type="InterPro" id="IPR051054">
    <property type="entry name" value="SorC_transcr_regulators"/>
</dbReference>
<reference evidence="8" key="1">
    <citation type="submission" date="2017-02" db="EMBL/GenBank/DDBJ databases">
        <authorList>
            <person name="Varghese N."/>
            <person name="Submissions S."/>
        </authorList>
    </citation>
    <scope>NUCLEOTIDE SEQUENCE [LARGE SCALE GENOMIC DNA]</scope>
    <source>
        <strain evidence="8">DSM 22720</strain>
    </source>
</reference>
<dbReference type="EMBL" id="FUXU01000012">
    <property type="protein sequence ID" value="SKA50452.1"/>
    <property type="molecule type" value="Genomic_DNA"/>
</dbReference>
<dbReference type="Gene3D" id="1.10.10.10">
    <property type="entry name" value="Winged helix-like DNA-binding domain superfamily/Winged helix DNA-binding domain"/>
    <property type="match status" value="1"/>
</dbReference>
<proteinExistence type="inferred from homology"/>
<evidence type="ECO:0000256" key="3">
    <source>
        <dbReference type="ARBA" id="ARBA00023015"/>
    </source>
</evidence>
<evidence type="ECO:0000256" key="5">
    <source>
        <dbReference type="ARBA" id="ARBA00023163"/>
    </source>
</evidence>
<accession>A0A1T4UCE6</accession>
<dbReference type="InterPro" id="IPR036390">
    <property type="entry name" value="WH_DNA-bd_sf"/>
</dbReference>
<dbReference type="Pfam" id="PF04198">
    <property type="entry name" value="Sugar-bind"/>
    <property type="match status" value="1"/>
</dbReference>
<evidence type="ECO:0000256" key="1">
    <source>
        <dbReference type="ARBA" id="ARBA00007381"/>
    </source>
</evidence>
<dbReference type="SUPFAM" id="SSF100950">
    <property type="entry name" value="NagB/RpiA/CoA transferase-like"/>
    <property type="match status" value="1"/>
</dbReference>
<dbReference type="Proteomes" id="UP000190162">
    <property type="component" value="Unassembled WGS sequence"/>
</dbReference>
<comment type="similarity">
    <text evidence="1">Belongs to the heat shock protein 70 family.</text>
</comment>
<evidence type="ECO:0000313" key="8">
    <source>
        <dbReference type="Proteomes" id="UP000190162"/>
    </source>
</evidence>
<gene>
    <name evidence="7" type="ORF">SAMN02745132_01414</name>
</gene>
<evidence type="ECO:0000259" key="6">
    <source>
        <dbReference type="Pfam" id="PF04198"/>
    </source>
</evidence>
<dbReference type="InterPro" id="IPR018181">
    <property type="entry name" value="Heat_shock_70_CS"/>
</dbReference>
<dbReference type="PANTHER" id="PTHR34294">
    <property type="entry name" value="TRANSCRIPTIONAL REGULATOR-RELATED"/>
    <property type="match status" value="1"/>
</dbReference>
<dbReference type="SUPFAM" id="SSF46785">
    <property type="entry name" value="Winged helix' DNA-binding domain"/>
    <property type="match status" value="1"/>
</dbReference>
<evidence type="ECO:0000256" key="4">
    <source>
        <dbReference type="ARBA" id="ARBA00023125"/>
    </source>
</evidence>
<sequence>MLSLKRTAAPLSEEDSLAAHAAWLHYSGGFTQSEVAKRLGITQPKAHRLISRAFKQGLITVLVDPSIQCCIDLEDSLTANYGLEFCQVVPDLNEDGLPLRALGLAGAGFLRRIIESEQYKTIGIGHGRTLASMVHHLPAIHQTHTRFVSLLGGLTRKFAANPLDVIHRLAEKTDAEAYMLPVSIFANSAQDKETLMRQPGIADVFDMGREADLLIISIGEANWHSHLSEVNLVTKEEMHEIQALNAQGELLGHYFDAEGEPVKTSLNERAMSLSVDELRGKPLVALAGGVSKVPALKAVLKSGLMKGLITDDVTAKQLLSDQ</sequence>
<dbReference type="PANTHER" id="PTHR34294:SF1">
    <property type="entry name" value="TRANSCRIPTIONAL REGULATOR LSRR"/>
    <property type="match status" value="1"/>
</dbReference>
<evidence type="ECO:0000313" key="7">
    <source>
        <dbReference type="EMBL" id="SKA50452.1"/>
    </source>
</evidence>
<dbReference type="GO" id="GO:0003677">
    <property type="term" value="F:DNA binding"/>
    <property type="evidence" value="ECO:0007669"/>
    <property type="project" value="UniProtKB-KW"/>
</dbReference>
<evidence type="ECO:0000256" key="2">
    <source>
        <dbReference type="ARBA" id="ARBA00010466"/>
    </source>
</evidence>
<feature type="domain" description="Sugar-binding" evidence="6">
    <location>
        <begin position="69"/>
        <end position="320"/>
    </location>
</feature>